<dbReference type="SMART" id="SM01321">
    <property type="entry name" value="Y1_Tnp"/>
    <property type="match status" value="1"/>
</dbReference>
<evidence type="ECO:0000313" key="2">
    <source>
        <dbReference type="EMBL" id="PIS17466.1"/>
    </source>
</evidence>
<accession>A0A2H0WXS1</accession>
<evidence type="ECO:0000259" key="1">
    <source>
        <dbReference type="SMART" id="SM01321"/>
    </source>
</evidence>
<reference evidence="3" key="1">
    <citation type="submission" date="2017-09" db="EMBL/GenBank/DDBJ databases">
        <title>Depth-based differentiation of microbial function through sediment-hosted aquifers and enrichment of novel symbionts in the deep terrestrial subsurface.</title>
        <authorList>
            <person name="Probst A.J."/>
            <person name="Ladd B."/>
            <person name="Jarett J.K."/>
            <person name="Geller-Mcgrath D.E."/>
            <person name="Sieber C.M.K."/>
            <person name="Emerson J.B."/>
            <person name="Anantharaman K."/>
            <person name="Thomas B.C."/>
            <person name="Malmstrom R."/>
            <person name="Stieglmeier M."/>
            <person name="Klingl A."/>
            <person name="Woyke T."/>
            <person name="Ryan C.M."/>
            <person name="Banfield J.F."/>
        </authorList>
    </citation>
    <scope>NUCLEOTIDE SEQUENCE [LARGE SCALE GENOMIC DNA]</scope>
</reference>
<evidence type="ECO:0000313" key="3">
    <source>
        <dbReference type="Proteomes" id="UP000229675"/>
    </source>
</evidence>
<dbReference type="InterPro" id="IPR036515">
    <property type="entry name" value="Transposase_17_sf"/>
</dbReference>
<sequence length="231" mass="27923">MIKLFNMRRIKITPGEYYHIYNRGNNKQPIFLDERDWLRFLFLIIYFQSPLTFYNIGRQITHFVKHSVFNIPDEVVKEIINRRGVELINFTQMSNHFHLTIHELKKMGTSQYMQRVLNSYTKYFNTKYKKSGHLFQGPFQCVHIKDDNQLIYLSAYIHRNPREIKEWINKEHAFPWSSYQDCINKNRWGELLKPGIITEQFSSGEKYKYFVETNGAKEFSKLLDEKLLFDN</sequence>
<dbReference type="Gene3D" id="3.30.70.1290">
    <property type="entry name" value="Transposase IS200-like"/>
    <property type="match status" value="1"/>
</dbReference>
<dbReference type="AlphaFoldDB" id="A0A2H0WXS1"/>
<dbReference type="Pfam" id="PF01797">
    <property type="entry name" value="Y1_Tnp"/>
    <property type="match status" value="1"/>
</dbReference>
<name>A0A2H0WXS1_9BACT</name>
<dbReference type="GO" id="GO:0004803">
    <property type="term" value="F:transposase activity"/>
    <property type="evidence" value="ECO:0007669"/>
    <property type="project" value="InterPro"/>
</dbReference>
<gene>
    <name evidence="2" type="ORF">COT59_00505</name>
</gene>
<dbReference type="InterPro" id="IPR002686">
    <property type="entry name" value="Transposase_17"/>
</dbReference>
<comment type="caution">
    <text evidence="2">The sequence shown here is derived from an EMBL/GenBank/DDBJ whole genome shotgun (WGS) entry which is preliminary data.</text>
</comment>
<dbReference type="PANTHER" id="PTHR34322">
    <property type="entry name" value="TRANSPOSASE, Y1_TNP DOMAIN-CONTAINING"/>
    <property type="match status" value="1"/>
</dbReference>
<dbReference type="PANTHER" id="PTHR34322:SF2">
    <property type="entry name" value="TRANSPOSASE IS200-LIKE DOMAIN-CONTAINING PROTEIN"/>
    <property type="match status" value="1"/>
</dbReference>
<dbReference type="GO" id="GO:0006313">
    <property type="term" value="P:DNA transposition"/>
    <property type="evidence" value="ECO:0007669"/>
    <property type="project" value="InterPro"/>
</dbReference>
<dbReference type="SUPFAM" id="SSF143422">
    <property type="entry name" value="Transposase IS200-like"/>
    <property type="match status" value="1"/>
</dbReference>
<proteinExistence type="predicted"/>
<feature type="domain" description="Transposase IS200-like" evidence="1">
    <location>
        <begin position="13"/>
        <end position="160"/>
    </location>
</feature>
<protein>
    <recommendedName>
        <fullName evidence="1">Transposase IS200-like domain-containing protein</fullName>
    </recommendedName>
</protein>
<dbReference type="GO" id="GO:0003677">
    <property type="term" value="F:DNA binding"/>
    <property type="evidence" value="ECO:0007669"/>
    <property type="project" value="InterPro"/>
</dbReference>
<dbReference type="Proteomes" id="UP000229675">
    <property type="component" value="Unassembled WGS sequence"/>
</dbReference>
<dbReference type="EMBL" id="PEZD01000012">
    <property type="protein sequence ID" value="PIS17466.1"/>
    <property type="molecule type" value="Genomic_DNA"/>
</dbReference>
<organism evidence="2 3">
    <name type="scientific">Candidatus Nealsonbacteria bacterium CG09_land_8_20_14_0_10_42_14</name>
    <dbReference type="NCBI Taxonomy" id="1974707"/>
    <lineage>
        <taxon>Bacteria</taxon>
        <taxon>Candidatus Nealsoniibacteriota</taxon>
    </lineage>
</organism>